<keyword evidence="5 7" id="KW-0472">Membrane</keyword>
<dbReference type="Pfam" id="PF07715">
    <property type="entry name" value="Plug"/>
    <property type="match status" value="1"/>
</dbReference>
<dbReference type="Gene3D" id="2.170.130.10">
    <property type="entry name" value="TonB-dependent receptor, plug domain"/>
    <property type="match status" value="1"/>
</dbReference>
<dbReference type="PROSITE" id="PS52016">
    <property type="entry name" value="TONB_DEPENDENT_REC_3"/>
    <property type="match status" value="1"/>
</dbReference>
<dbReference type="Proteomes" id="UP000004892">
    <property type="component" value="Unassembled WGS sequence"/>
</dbReference>
<keyword evidence="2 7" id="KW-0813">Transport</keyword>
<dbReference type="InterPro" id="IPR036942">
    <property type="entry name" value="Beta-barrel_TonB_sf"/>
</dbReference>
<dbReference type="Pfam" id="PF13715">
    <property type="entry name" value="CarbopepD_reg_2"/>
    <property type="match status" value="1"/>
</dbReference>
<accession>H1DKS3</accession>
<dbReference type="Gene3D" id="2.40.170.20">
    <property type="entry name" value="TonB-dependent receptor, beta-barrel domain"/>
    <property type="match status" value="1"/>
</dbReference>
<proteinExistence type="inferred from homology"/>
<sequence length="843" mass="94458">MVFVVKFSKEAIISIKSKMKNLILVVLFLFLAIPGFAVVGQLETVKGKVIDAKTKEAMQFVNVSVRKEGSTVPLTGAVTDNQGVFQLGKLEPGTYVLNISFIGYRTFEKNFTLDSPDQNINFRIIPLEEDSQMLGEVKVVGQRSQMKFEIDKKVFNVDENISSTGGTASDVLSNIPSVDVDNDGEVSLRGSTSVTVWINGKASGLSADNRAQILEQMPAESIERIEVITNPSAKYSPEGTSGIINIVLKENRKAGYYGSLQAGVDTRGGWNTSGNINYNSGKIDAYFNLGYRKRISDGGGISNRTNLDEAGNPVSYLNQTSDNNGHGGPVFLRAGGTYHLTTRDHLNLAAFGIFGNRKQKGLIDYESNIPGSFISSLRASNSENKMRGGNLELGYKHDFSKTSNLDITASWNPWNMDGSSIYSQSSLYEDEREVFSYQRQKSDVRSTSWELQADYVNSFSENNKLEAGYKGTFSHQNSPVKTYSGETEEEASPDEALFNRFYYDQDIQAAYVNYAGRFNKFGFQAGVRGEYSHTNTKSLGFGQEKGDVPAYKEDYFSLFPSVFLSYELPAGHELQVNYTRRISRPWGHQLNPFVNITDSTNISFGNPYLDPEFSNAYEINYIKNWENHTLSVSAYYRNTNDVIQRIRYLEGEVMKSTYENVSKSQSAGAEFVAKNNFSRILDLTTTVNLYYNKLDGFSYLPAGAEKAVTGKTNEDFSWNAKMIANFSLPASFSVQLTGSYDSKQLIAQGYRKANYRLDAGVRKAFWDRKLSVSVSGRDILDSRKWKTETSGDGFRQYAENWRTGRTVNFTLTYSFGNMKASRNRNQQQPRENNNMMNQMEDSF</sequence>
<gene>
    <name evidence="11" type="ORF">HMPREF9449_02859</name>
</gene>
<keyword evidence="6 7" id="KW-0998">Cell outer membrane</keyword>
<evidence type="ECO:0000256" key="2">
    <source>
        <dbReference type="ARBA" id="ARBA00022448"/>
    </source>
</evidence>
<evidence type="ECO:0000256" key="8">
    <source>
        <dbReference type="SAM" id="MobiDB-lite"/>
    </source>
</evidence>
<dbReference type="InterPro" id="IPR041700">
    <property type="entry name" value="OMP_b-brl_3"/>
</dbReference>
<comment type="similarity">
    <text evidence="7">Belongs to the TonB-dependent receptor family.</text>
</comment>
<dbReference type="GO" id="GO:0009279">
    <property type="term" value="C:cell outer membrane"/>
    <property type="evidence" value="ECO:0007669"/>
    <property type="project" value="UniProtKB-SubCell"/>
</dbReference>
<feature type="domain" description="Outer membrane protein beta-barrel" evidence="10">
    <location>
        <begin position="397"/>
        <end position="813"/>
    </location>
</feature>
<evidence type="ECO:0000313" key="12">
    <source>
        <dbReference type="Proteomes" id="UP000004892"/>
    </source>
</evidence>
<dbReference type="AlphaFoldDB" id="H1DKS3"/>
<feature type="region of interest" description="Disordered" evidence="8">
    <location>
        <begin position="820"/>
        <end position="843"/>
    </location>
</feature>
<evidence type="ECO:0000256" key="7">
    <source>
        <dbReference type="PROSITE-ProRule" id="PRU01360"/>
    </source>
</evidence>
<evidence type="ECO:0000256" key="4">
    <source>
        <dbReference type="ARBA" id="ARBA00022692"/>
    </source>
</evidence>
<dbReference type="STRING" id="742817.HMPREF9449_02859"/>
<dbReference type="EMBL" id="ADMC01000032">
    <property type="protein sequence ID" value="EHP45383.1"/>
    <property type="molecule type" value="Genomic_DNA"/>
</dbReference>
<name>H1DKS3_9BACT</name>
<dbReference type="PANTHER" id="PTHR40980">
    <property type="entry name" value="PLUG DOMAIN-CONTAINING PROTEIN"/>
    <property type="match status" value="1"/>
</dbReference>
<feature type="compositionally biased region" description="Low complexity" evidence="8">
    <location>
        <begin position="823"/>
        <end position="843"/>
    </location>
</feature>
<evidence type="ECO:0000256" key="6">
    <source>
        <dbReference type="ARBA" id="ARBA00023237"/>
    </source>
</evidence>
<comment type="subcellular location">
    <subcellularLocation>
        <location evidence="1 7">Cell outer membrane</location>
        <topology evidence="1 7">Multi-pass membrane protein</topology>
    </subcellularLocation>
</comment>
<evidence type="ECO:0000256" key="5">
    <source>
        <dbReference type="ARBA" id="ARBA00023136"/>
    </source>
</evidence>
<dbReference type="Pfam" id="PF14905">
    <property type="entry name" value="OMP_b-brl_3"/>
    <property type="match status" value="1"/>
</dbReference>
<feature type="domain" description="TonB-dependent receptor plug" evidence="9">
    <location>
        <begin position="164"/>
        <end position="242"/>
    </location>
</feature>
<dbReference type="SUPFAM" id="SSF56935">
    <property type="entry name" value="Porins"/>
    <property type="match status" value="1"/>
</dbReference>
<evidence type="ECO:0000259" key="9">
    <source>
        <dbReference type="Pfam" id="PF07715"/>
    </source>
</evidence>
<organism evidence="11 12">
    <name type="scientific">Odoribacter laneus YIT 12061</name>
    <dbReference type="NCBI Taxonomy" id="742817"/>
    <lineage>
        <taxon>Bacteria</taxon>
        <taxon>Pseudomonadati</taxon>
        <taxon>Bacteroidota</taxon>
        <taxon>Bacteroidia</taxon>
        <taxon>Bacteroidales</taxon>
        <taxon>Odoribacteraceae</taxon>
        <taxon>Odoribacter</taxon>
    </lineage>
</organism>
<comment type="caution">
    <text evidence="11">The sequence shown here is derived from an EMBL/GenBank/DDBJ whole genome shotgun (WGS) entry which is preliminary data.</text>
</comment>
<evidence type="ECO:0000256" key="1">
    <source>
        <dbReference type="ARBA" id="ARBA00004571"/>
    </source>
</evidence>
<protein>
    <recommendedName>
        <fullName evidence="13">Outer membrane protein beta-barrel domain-containing protein</fullName>
    </recommendedName>
</protein>
<evidence type="ECO:0000313" key="11">
    <source>
        <dbReference type="EMBL" id="EHP45383.1"/>
    </source>
</evidence>
<dbReference type="SUPFAM" id="SSF49464">
    <property type="entry name" value="Carboxypeptidase regulatory domain-like"/>
    <property type="match status" value="1"/>
</dbReference>
<dbReference type="InterPro" id="IPR012910">
    <property type="entry name" value="Plug_dom"/>
</dbReference>
<keyword evidence="12" id="KW-1185">Reference proteome</keyword>
<reference evidence="11 12" key="1">
    <citation type="submission" date="2012-01" db="EMBL/GenBank/DDBJ databases">
        <title>The Genome Sequence of Odoribacter laneus YIT 12061.</title>
        <authorList>
            <consortium name="The Broad Institute Genome Sequencing Platform"/>
            <person name="Earl A."/>
            <person name="Ward D."/>
            <person name="Feldgarden M."/>
            <person name="Gevers D."/>
            <person name="Morotomi M."/>
            <person name="Young S.K."/>
            <person name="Zeng Q."/>
            <person name="Gargeya S."/>
            <person name="Fitzgerald M."/>
            <person name="Haas B."/>
            <person name="Abouelleil A."/>
            <person name="Alvarado L."/>
            <person name="Arachchi H.M."/>
            <person name="Berlin A."/>
            <person name="Chapman S.B."/>
            <person name="Gearin G."/>
            <person name="Goldberg J."/>
            <person name="Griggs A."/>
            <person name="Gujja S."/>
            <person name="Hansen M."/>
            <person name="Heiman D."/>
            <person name="Howarth C."/>
            <person name="Larimer J."/>
            <person name="Lui A."/>
            <person name="MacDonald P.J.P."/>
            <person name="McCowen C."/>
            <person name="Montmayeur A."/>
            <person name="Murphy C."/>
            <person name="Neiman D."/>
            <person name="Pearson M."/>
            <person name="Priest M."/>
            <person name="Roberts A."/>
            <person name="Saif S."/>
            <person name="Shea T."/>
            <person name="Sisk P."/>
            <person name="Stolte C."/>
            <person name="Sykes S."/>
            <person name="Wortman J."/>
            <person name="Nusbaum C."/>
            <person name="Birren B."/>
        </authorList>
    </citation>
    <scope>NUCLEOTIDE SEQUENCE [LARGE SCALE GENOMIC DNA]</scope>
    <source>
        <strain evidence="11 12">YIT 12061</strain>
    </source>
</reference>
<dbReference type="eggNOG" id="COG4771">
    <property type="taxonomic scope" value="Bacteria"/>
</dbReference>
<dbReference type="Gene3D" id="2.60.40.1120">
    <property type="entry name" value="Carboxypeptidase-like, regulatory domain"/>
    <property type="match status" value="1"/>
</dbReference>
<dbReference type="InterPro" id="IPR037066">
    <property type="entry name" value="Plug_dom_sf"/>
</dbReference>
<dbReference type="PATRIC" id="fig|742817.3.peg.3056"/>
<keyword evidence="4 7" id="KW-0812">Transmembrane</keyword>
<evidence type="ECO:0000259" key="10">
    <source>
        <dbReference type="Pfam" id="PF14905"/>
    </source>
</evidence>
<dbReference type="InterPro" id="IPR039426">
    <property type="entry name" value="TonB-dep_rcpt-like"/>
</dbReference>
<dbReference type="PANTHER" id="PTHR40980:SF4">
    <property type="entry name" value="TONB-DEPENDENT RECEPTOR-LIKE BETA-BARREL DOMAIN-CONTAINING PROTEIN"/>
    <property type="match status" value="1"/>
</dbReference>
<evidence type="ECO:0000256" key="3">
    <source>
        <dbReference type="ARBA" id="ARBA00022452"/>
    </source>
</evidence>
<keyword evidence="3 7" id="KW-1134">Transmembrane beta strand</keyword>
<dbReference type="HOGENOM" id="CLU_017617_0_0_10"/>
<evidence type="ECO:0008006" key="13">
    <source>
        <dbReference type="Google" id="ProtNLM"/>
    </source>
</evidence>
<dbReference type="InterPro" id="IPR008969">
    <property type="entry name" value="CarboxyPept-like_regulatory"/>
</dbReference>